<organism evidence="2 3">
    <name type="scientific">Trichonephila clavipes</name>
    <name type="common">Golden silk orbweaver</name>
    <name type="synonym">Nephila clavipes</name>
    <dbReference type="NCBI Taxonomy" id="2585209"/>
    <lineage>
        <taxon>Eukaryota</taxon>
        <taxon>Metazoa</taxon>
        <taxon>Ecdysozoa</taxon>
        <taxon>Arthropoda</taxon>
        <taxon>Chelicerata</taxon>
        <taxon>Arachnida</taxon>
        <taxon>Araneae</taxon>
        <taxon>Araneomorphae</taxon>
        <taxon>Entelegynae</taxon>
        <taxon>Araneoidea</taxon>
        <taxon>Nephilidae</taxon>
        <taxon>Trichonephila</taxon>
    </lineage>
</organism>
<dbReference type="Proteomes" id="UP000887159">
    <property type="component" value="Unassembled WGS sequence"/>
</dbReference>
<evidence type="ECO:0000256" key="1">
    <source>
        <dbReference type="SAM" id="MobiDB-lite"/>
    </source>
</evidence>
<evidence type="ECO:0000313" key="3">
    <source>
        <dbReference type="Proteomes" id="UP000887159"/>
    </source>
</evidence>
<proteinExistence type="predicted"/>
<reference evidence="2" key="1">
    <citation type="submission" date="2020-08" db="EMBL/GenBank/DDBJ databases">
        <title>Multicomponent nature underlies the extraordinary mechanical properties of spider dragline silk.</title>
        <authorList>
            <person name="Kono N."/>
            <person name="Nakamura H."/>
            <person name="Mori M."/>
            <person name="Yoshida Y."/>
            <person name="Ohtoshi R."/>
            <person name="Malay A.D."/>
            <person name="Moran D.A.P."/>
            <person name="Tomita M."/>
            <person name="Numata K."/>
            <person name="Arakawa K."/>
        </authorList>
    </citation>
    <scope>NUCLEOTIDE SEQUENCE</scope>
</reference>
<sequence length="74" mass="7840">MVCVDTDPGGNRFVEKGSRRPSSLSSSSGTRGALAAKEPLRTPLWALDKANGGPAPTNLLPDGWVQSRLQTTFN</sequence>
<gene>
    <name evidence="2" type="ORF">TNCV_2566731</name>
</gene>
<feature type="compositionally biased region" description="Low complexity" evidence="1">
    <location>
        <begin position="20"/>
        <end position="36"/>
    </location>
</feature>
<protein>
    <submittedName>
        <fullName evidence="2">Uncharacterized protein</fullName>
    </submittedName>
</protein>
<comment type="caution">
    <text evidence="2">The sequence shown here is derived from an EMBL/GenBank/DDBJ whole genome shotgun (WGS) entry which is preliminary data.</text>
</comment>
<accession>A0A8X6WMG5</accession>
<dbReference type="EMBL" id="BMAU01021438">
    <property type="protein sequence ID" value="GFY36711.1"/>
    <property type="molecule type" value="Genomic_DNA"/>
</dbReference>
<dbReference type="AlphaFoldDB" id="A0A8X6WMG5"/>
<name>A0A8X6WMG5_TRICX</name>
<keyword evidence="3" id="KW-1185">Reference proteome</keyword>
<evidence type="ECO:0000313" key="2">
    <source>
        <dbReference type="EMBL" id="GFY36711.1"/>
    </source>
</evidence>
<feature type="region of interest" description="Disordered" evidence="1">
    <location>
        <begin position="1"/>
        <end position="40"/>
    </location>
</feature>